<keyword evidence="2" id="KW-1185">Reference proteome</keyword>
<name>A0A0V0SM55_9BILA</name>
<gene>
    <name evidence="1" type="ORF">T05_10834</name>
</gene>
<dbReference type="AlphaFoldDB" id="A0A0V0SM55"/>
<evidence type="ECO:0000313" key="1">
    <source>
        <dbReference type="EMBL" id="KRX27936.1"/>
    </source>
</evidence>
<organism evidence="1 2">
    <name type="scientific">Trichinella murrelli</name>
    <dbReference type="NCBI Taxonomy" id="144512"/>
    <lineage>
        <taxon>Eukaryota</taxon>
        <taxon>Metazoa</taxon>
        <taxon>Ecdysozoa</taxon>
        <taxon>Nematoda</taxon>
        <taxon>Enoplea</taxon>
        <taxon>Dorylaimia</taxon>
        <taxon>Trichinellida</taxon>
        <taxon>Trichinellidae</taxon>
        <taxon>Trichinella</taxon>
    </lineage>
</organism>
<dbReference type="Proteomes" id="UP000055048">
    <property type="component" value="Unassembled WGS sequence"/>
</dbReference>
<comment type="caution">
    <text evidence="1">The sequence shown here is derived from an EMBL/GenBank/DDBJ whole genome shotgun (WGS) entry which is preliminary data.</text>
</comment>
<accession>A0A0V0SM55</accession>
<reference evidence="1 2" key="1">
    <citation type="submission" date="2015-01" db="EMBL/GenBank/DDBJ databases">
        <title>Evolution of Trichinella species and genotypes.</title>
        <authorList>
            <person name="Korhonen P.K."/>
            <person name="Edoardo P."/>
            <person name="Giuseppe L.R."/>
            <person name="Gasser R.B."/>
        </authorList>
    </citation>
    <scope>NUCLEOTIDE SEQUENCE [LARGE SCALE GENOMIC DNA]</scope>
    <source>
        <strain evidence="1">ISS417</strain>
    </source>
</reference>
<evidence type="ECO:0000313" key="2">
    <source>
        <dbReference type="Proteomes" id="UP000055048"/>
    </source>
</evidence>
<dbReference type="EMBL" id="JYDJ01004726">
    <property type="protein sequence ID" value="KRX27936.1"/>
    <property type="molecule type" value="Genomic_DNA"/>
</dbReference>
<proteinExistence type="predicted"/>
<sequence>MSLGMDADESRRRPFPIWYGSEPYEKLQSFTKTAEP</sequence>
<protein>
    <submittedName>
        <fullName evidence="1">Uncharacterized protein</fullName>
    </submittedName>
</protein>